<reference evidence="2" key="1">
    <citation type="submission" date="2020-02" db="EMBL/GenBank/DDBJ databases">
        <authorList>
            <person name="Meier V. D."/>
        </authorList>
    </citation>
    <scope>NUCLEOTIDE SEQUENCE</scope>
    <source>
        <strain evidence="2">AVDCRST_MAG29</strain>
    </source>
</reference>
<organism evidence="2">
    <name type="scientific">uncultured Nocardioidaceae bacterium</name>
    <dbReference type="NCBI Taxonomy" id="253824"/>
    <lineage>
        <taxon>Bacteria</taxon>
        <taxon>Bacillati</taxon>
        <taxon>Actinomycetota</taxon>
        <taxon>Actinomycetes</taxon>
        <taxon>Propionibacteriales</taxon>
        <taxon>Nocardioidaceae</taxon>
        <taxon>environmental samples</taxon>
    </lineage>
</organism>
<dbReference type="AlphaFoldDB" id="A0A6J4LI84"/>
<feature type="compositionally biased region" description="Basic residues" evidence="1">
    <location>
        <begin position="161"/>
        <end position="177"/>
    </location>
</feature>
<name>A0A6J4LI84_9ACTN</name>
<keyword evidence="2" id="KW-0808">Transferase</keyword>
<proteinExistence type="predicted"/>
<feature type="compositionally biased region" description="Basic residues" evidence="1">
    <location>
        <begin position="22"/>
        <end position="53"/>
    </location>
</feature>
<gene>
    <name evidence="2" type="ORF">AVDCRST_MAG29-1185</name>
</gene>
<evidence type="ECO:0000313" key="2">
    <source>
        <dbReference type="EMBL" id="CAA9333618.1"/>
    </source>
</evidence>
<dbReference type="EMBL" id="CADCUG010000065">
    <property type="protein sequence ID" value="CAA9333618.1"/>
    <property type="molecule type" value="Genomic_DNA"/>
</dbReference>
<dbReference type="GO" id="GO:0016740">
    <property type="term" value="F:transferase activity"/>
    <property type="evidence" value="ECO:0007669"/>
    <property type="project" value="UniProtKB-KW"/>
</dbReference>
<feature type="region of interest" description="Disordered" evidence="1">
    <location>
        <begin position="1"/>
        <end position="199"/>
    </location>
</feature>
<sequence length="199" mass="21780">DLATYAGHRATGEDGHAVGNRSRGRRRAVHRPRRRPLLGPRRRPAGRARRVAYRARPALQPGLAYLDGSPARPGRRHHVVSGGVSSRCPAGDRLDGVRPGRVGHPGQPRDEAAAAHPLLPHPGRRPGTAEDRRAQRAISASDRTARRAVRGNAAPLPASSRRNRPRHGALRHHRRGLARCAPAARRTSRRRIRFRAGAL</sequence>
<protein>
    <submittedName>
        <fullName evidence="2">Acetyltransferase, GNAT family</fullName>
    </submittedName>
</protein>
<evidence type="ECO:0000256" key="1">
    <source>
        <dbReference type="SAM" id="MobiDB-lite"/>
    </source>
</evidence>
<feature type="non-terminal residue" evidence="2">
    <location>
        <position position="199"/>
    </location>
</feature>
<feature type="non-terminal residue" evidence="2">
    <location>
        <position position="1"/>
    </location>
</feature>
<feature type="compositionally biased region" description="Basic residues" evidence="1">
    <location>
        <begin position="186"/>
        <end position="199"/>
    </location>
</feature>
<accession>A0A6J4LI84</accession>